<evidence type="ECO:0000313" key="1">
    <source>
        <dbReference type="EMBL" id="GEY47999.1"/>
    </source>
</evidence>
<accession>A0A699HND4</accession>
<dbReference type="AlphaFoldDB" id="A0A699HND4"/>
<name>A0A699HND4_TANCI</name>
<protein>
    <submittedName>
        <fullName evidence="1">Uncharacterized protein</fullName>
    </submittedName>
</protein>
<reference evidence="1" key="1">
    <citation type="journal article" date="2019" name="Sci. Rep.">
        <title>Draft genome of Tanacetum cinerariifolium, the natural source of mosquito coil.</title>
        <authorList>
            <person name="Yamashiro T."/>
            <person name="Shiraishi A."/>
            <person name="Satake H."/>
            <person name="Nakayama K."/>
        </authorList>
    </citation>
    <scope>NUCLEOTIDE SEQUENCE</scope>
</reference>
<comment type="caution">
    <text evidence="1">The sequence shown here is derived from an EMBL/GenBank/DDBJ whole genome shotgun (WGS) entry which is preliminary data.</text>
</comment>
<dbReference type="EMBL" id="BKCJ010182075">
    <property type="protein sequence ID" value="GEY47999.1"/>
    <property type="molecule type" value="Genomic_DNA"/>
</dbReference>
<organism evidence="1">
    <name type="scientific">Tanacetum cinerariifolium</name>
    <name type="common">Dalmatian daisy</name>
    <name type="synonym">Chrysanthemum cinerariifolium</name>
    <dbReference type="NCBI Taxonomy" id="118510"/>
    <lineage>
        <taxon>Eukaryota</taxon>
        <taxon>Viridiplantae</taxon>
        <taxon>Streptophyta</taxon>
        <taxon>Embryophyta</taxon>
        <taxon>Tracheophyta</taxon>
        <taxon>Spermatophyta</taxon>
        <taxon>Magnoliopsida</taxon>
        <taxon>eudicotyledons</taxon>
        <taxon>Gunneridae</taxon>
        <taxon>Pentapetalae</taxon>
        <taxon>asterids</taxon>
        <taxon>campanulids</taxon>
        <taxon>Asterales</taxon>
        <taxon>Asteraceae</taxon>
        <taxon>Asteroideae</taxon>
        <taxon>Anthemideae</taxon>
        <taxon>Anthemidinae</taxon>
        <taxon>Tanacetum</taxon>
    </lineage>
</organism>
<sequence>MSIIKRHPAEYKIRWIEEYIGRLFRRTLVDYDMDVMLGIHHWEKMKRLVYRGKRYAITVRNLYSDLKITFVNEVKVDVLFEYGFFESITITKANKKEYTFKESDFSRLNLNDIQNMYVLKVQGKLKHLEGTTEYFVIPQKGTFETSKEARSETLGELRLRLHIEKQRSLFLHSCMLLFGSIPVPFSWGKSVL</sequence>
<proteinExistence type="predicted"/>
<gene>
    <name evidence="1" type="ORF">Tci_419973</name>
</gene>